<keyword evidence="2" id="KW-0121">Carboxypeptidase</keyword>
<dbReference type="RefSeq" id="WP_115108671.1">
    <property type="nucleotide sequence ID" value="NZ_QHKS01000038.1"/>
</dbReference>
<evidence type="ECO:0000256" key="1">
    <source>
        <dbReference type="SAM" id="SignalP"/>
    </source>
</evidence>
<dbReference type="Proteomes" id="UP000254875">
    <property type="component" value="Unassembled WGS sequence"/>
</dbReference>
<proteinExistence type="predicted"/>
<evidence type="ECO:0000313" key="2">
    <source>
        <dbReference type="EMBL" id="RDJ98168.1"/>
    </source>
</evidence>
<dbReference type="SUPFAM" id="SSF49452">
    <property type="entry name" value="Starch-binding domain-like"/>
    <property type="match status" value="1"/>
</dbReference>
<feature type="chain" id="PRO_5016736810" evidence="1">
    <location>
        <begin position="27"/>
        <end position="144"/>
    </location>
</feature>
<gene>
    <name evidence="2" type="ORF">DLM46_34510</name>
</gene>
<accession>A0A370MXQ5</accession>
<keyword evidence="2" id="KW-0645">Protease</keyword>
<reference evidence="3" key="1">
    <citation type="submission" date="2018-05" db="EMBL/GenBank/DDBJ databases">
        <authorList>
            <person name="Feng T."/>
        </authorList>
    </citation>
    <scope>NUCLEOTIDE SEQUENCE [LARGE SCALE GENOMIC DNA]</scope>
    <source>
        <strain evidence="3">S27</strain>
    </source>
</reference>
<organism evidence="2 3">
    <name type="scientific">Paraburkholderia lacunae</name>
    <dbReference type="NCBI Taxonomy" id="2211104"/>
    <lineage>
        <taxon>Bacteria</taxon>
        <taxon>Pseudomonadati</taxon>
        <taxon>Pseudomonadota</taxon>
        <taxon>Betaproteobacteria</taxon>
        <taxon>Burkholderiales</taxon>
        <taxon>Burkholderiaceae</taxon>
        <taxon>Paraburkholderia</taxon>
    </lineage>
</organism>
<dbReference type="AlphaFoldDB" id="A0A370MXQ5"/>
<name>A0A370MXQ5_9BURK</name>
<dbReference type="GO" id="GO:0004180">
    <property type="term" value="F:carboxypeptidase activity"/>
    <property type="evidence" value="ECO:0007669"/>
    <property type="project" value="UniProtKB-KW"/>
</dbReference>
<protein>
    <submittedName>
        <fullName evidence="2">Carboxypeptidase regulatory-like domain-containing protein</fullName>
    </submittedName>
</protein>
<evidence type="ECO:0000313" key="3">
    <source>
        <dbReference type="Proteomes" id="UP000254875"/>
    </source>
</evidence>
<keyword evidence="2" id="KW-0378">Hydrolase</keyword>
<dbReference type="InterPro" id="IPR013784">
    <property type="entry name" value="Carb-bd-like_fold"/>
</dbReference>
<dbReference type="GO" id="GO:0030246">
    <property type="term" value="F:carbohydrate binding"/>
    <property type="evidence" value="ECO:0007669"/>
    <property type="project" value="InterPro"/>
</dbReference>
<dbReference type="Gene3D" id="2.60.40.1120">
    <property type="entry name" value="Carboxypeptidase-like, regulatory domain"/>
    <property type="match status" value="1"/>
</dbReference>
<comment type="caution">
    <text evidence="2">The sequence shown here is derived from an EMBL/GenBank/DDBJ whole genome shotgun (WGS) entry which is preliminary data.</text>
</comment>
<keyword evidence="3" id="KW-1185">Reference proteome</keyword>
<sequence>MKKSEALLLQLIVVLGATLSGEIAVAADESLPPTQRAGEVTYLSGGIGIDQARAIKDVMRDYSLVLTFVGTTQNGNEYLSDVPVTIADVNGNTVLDTKSDGPFMLASLPKGRYTITASYKGKTEQRTVNISTSQHARQVFTWVM</sequence>
<feature type="signal peptide" evidence="1">
    <location>
        <begin position="1"/>
        <end position="26"/>
    </location>
</feature>
<dbReference type="OrthoDB" id="8926484at2"/>
<keyword evidence="1" id="KW-0732">Signal</keyword>
<dbReference type="EMBL" id="QHKS01000038">
    <property type="protein sequence ID" value="RDJ98168.1"/>
    <property type="molecule type" value="Genomic_DNA"/>
</dbReference>